<protein>
    <submittedName>
        <fullName evidence="1">Uncharacterized protein</fullName>
    </submittedName>
</protein>
<evidence type="ECO:0000313" key="1">
    <source>
        <dbReference type="EMBL" id="GGT93223.1"/>
    </source>
</evidence>
<evidence type="ECO:0000313" key="2">
    <source>
        <dbReference type="Proteomes" id="UP000646776"/>
    </source>
</evidence>
<dbReference type="RefSeq" id="WP_189717864.1">
    <property type="nucleotide sequence ID" value="NZ_BMSA01000042.1"/>
</dbReference>
<accession>A0A918HR52</accession>
<name>A0A918HR52_9ACTN</name>
<sequence>MNEDELLARLRAVDPALARRAPAPDIDRLLETVMATTDVHTQTSQPSRWQPRLLAAAAAGLIATGGFITWQATHTTASHPSAAPLALTVQHTDEATRCAAPTVDILRSNTTAFEGTVTSVSGGKVTFRVTHRYRGDDLSGGVTMKQSMRLEDLTFAPGERYLVVARKGAVKPCGGTVGAEPDMRRLYRQAFESER</sequence>
<dbReference type="EMBL" id="BMSA01000042">
    <property type="protein sequence ID" value="GGT93223.1"/>
    <property type="molecule type" value="Genomic_DNA"/>
</dbReference>
<proteinExistence type="predicted"/>
<dbReference type="AlphaFoldDB" id="A0A918HR52"/>
<gene>
    <name evidence="1" type="ORF">GCM10010226_83890</name>
</gene>
<reference evidence="1" key="1">
    <citation type="journal article" date="2014" name="Int. J. Syst. Evol. Microbiol.">
        <title>Complete genome sequence of Corynebacterium casei LMG S-19264T (=DSM 44701T), isolated from a smear-ripened cheese.</title>
        <authorList>
            <consortium name="US DOE Joint Genome Institute (JGI-PGF)"/>
            <person name="Walter F."/>
            <person name="Albersmeier A."/>
            <person name="Kalinowski J."/>
            <person name="Ruckert C."/>
        </authorList>
    </citation>
    <scope>NUCLEOTIDE SEQUENCE</scope>
    <source>
        <strain evidence="1">JCM 4125</strain>
    </source>
</reference>
<reference evidence="1" key="2">
    <citation type="submission" date="2020-09" db="EMBL/GenBank/DDBJ databases">
        <authorList>
            <person name="Sun Q."/>
            <person name="Ohkuma M."/>
        </authorList>
    </citation>
    <scope>NUCLEOTIDE SEQUENCE</scope>
    <source>
        <strain evidence="1">JCM 4125</strain>
    </source>
</reference>
<comment type="caution">
    <text evidence="1">The sequence shown here is derived from an EMBL/GenBank/DDBJ whole genome shotgun (WGS) entry which is preliminary data.</text>
</comment>
<organism evidence="1 2">
    <name type="scientific">Streptomyces phaeofaciens</name>
    <dbReference type="NCBI Taxonomy" id="68254"/>
    <lineage>
        <taxon>Bacteria</taxon>
        <taxon>Bacillati</taxon>
        <taxon>Actinomycetota</taxon>
        <taxon>Actinomycetes</taxon>
        <taxon>Kitasatosporales</taxon>
        <taxon>Streptomycetaceae</taxon>
        <taxon>Streptomyces</taxon>
    </lineage>
</organism>
<dbReference type="Proteomes" id="UP000646776">
    <property type="component" value="Unassembled WGS sequence"/>
</dbReference>
<keyword evidence="2" id="KW-1185">Reference proteome</keyword>